<evidence type="ECO:0000256" key="7">
    <source>
        <dbReference type="ARBA" id="ARBA00022840"/>
    </source>
</evidence>
<dbReference type="GO" id="GO:1990077">
    <property type="term" value="C:primosome complex"/>
    <property type="evidence" value="ECO:0007669"/>
    <property type="project" value="UniProtKB-UniRule"/>
</dbReference>
<keyword evidence="9" id="KW-0413">Isomerase</keyword>
<dbReference type="InterPro" id="IPR003593">
    <property type="entry name" value="AAA+_ATPase"/>
</dbReference>
<evidence type="ECO:0000256" key="3">
    <source>
        <dbReference type="ARBA" id="ARBA00022705"/>
    </source>
</evidence>
<comment type="similarity">
    <text evidence="1 12">Belongs to the helicase family. DnaB subfamily.</text>
</comment>
<evidence type="ECO:0000256" key="11">
    <source>
        <dbReference type="NCBIfam" id="TIGR00665"/>
    </source>
</evidence>
<organism evidence="14 15">
    <name type="scientific">Candidatus Stercoripulliclostridium merdigallinarum</name>
    <dbReference type="NCBI Taxonomy" id="2840951"/>
    <lineage>
        <taxon>Bacteria</taxon>
        <taxon>Bacillati</taxon>
        <taxon>Bacillota</taxon>
        <taxon>Clostridia</taxon>
        <taxon>Eubacteriales</taxon>
        <taxon>Candidatus Stercoripulliclostridium</taxon>
    </lineage>
</organism>
<sequence length="470" mass="52373">MSENEVKKPIRQYPNNFDAEQYVLCCFLIDGQAFDTFGKNVTEDYFYAPKHKVIYRAMQSLAKAGTVINVITVNDLIAKENAADIDTLEYLTELAEVTPGAVNVGDYLKILERDMVMRKLIEIGKAITEDAYTSTDATASVTHAEQLIYALSNKTTTKGQLEHISGPAQRFLARLELLSSNPGALKGLETGYPRLDRVTNGLQPNSLIILAARPSVGKTAFVLNIIANIIRAKSEKVVAMFSLEMPSEQLVQRILATNTDIGMHEYSTGQISEDDMQDVWSAHMELGRSKVFIESVSMQTPGNIASRCRQLKAGEGGGRLDLVIIDYLQLMANDKDKERRSSTRQTDVSDISRMLKVMSMELECPVIALSQMSRGIEGRDDKEPRLSDLRESGAIEQDADMVMFLSREDENDKTKERSNLVLDIAKHRNGELKKIRYVFEGAHVRFTESEDQVFLPFGGGGKKKSDKAPV</sequence>
<comment type="catalytic activity">
    <reaction evidence="10 12">
        <text>ATP + H2O = ADP + phosphate + H(+)</text>
        <dbReference type="Rhea" id="RHEA:13065"/>
        <dbReference type="ChEBI" id="CHEBI:15377"/>
        <dbReference type="ChEBI" id="CHEBI:15378"/>
        <dbReference type="ChEBI" id="CHEBI:30616"/>
        <dbReference type="ChEBI" id="CHEBI:43474"/>
        <dbReference type="ChEBI" id="CHEBI:456216"/>
        <dbReference type="EC" id="5.6.2.3"/>
    </reaction>
</comment>
<dbReference type="GO" id="GO:0005524">
    <property type="term" value="F:ATP binding"/>
    <property type="evidence" value="ECO:0007669"/>
    <property type="project" value="UniProtKB-UniRule"/>
</dbReference>
<evidence type="ECO:0000256" key="5">
    <source>
        <dbReference type="ARBA" id="ARBA00022801"/>
    </source>
</evidence>
<dbReference type="InterPro" id="IPR036185">
    <property type="entry name" value="DNA_heli_DnaB-like_N_sf"/>
</dbReference>
<dbReference type="PANTHER" id="PTHR30153:SF2">
    <property type="entry name" value="REPLICATIVE DNA HELICASE"/>
    <property type="match status" value="1"/>
</dbReference>
<protein>
    <recommendedName>
        <fullName evidence="11 12">Replicative DNA helicase</fullName>
        <ecNumber evidence="11 12">5.6.2.3</ecNumber>
    </recommendedName>
</protein>
<dbReference type="SMART" id="SM00382">
    <property type="entry name" value="AAA"/>
    <property type="match status" value="1"/>
</dbReference>
<keyword evidence="8 12" id="KW-0238">DNA-binding</keyword>
<dbReference type="GO" id="GO:0003677">
    <property type="term" value="F:DNA binding"/>
    <property type="evidence" value="ECO:0007669"/>
    <property type="project" value="UniProtKB-UniRule"/>
</dbReference>
<evidence type="ECO:0000313" key="14">
    <source>
        <dbReference type="EMBL" id="HIU60282.1"/>
    </source>
</evidence>
<reference evidence="14" key="1">
    <citation type="submission" date="2020-10" db="EMBL/GenBank/DDBJ databases">
        <authorList>
            <person name="Gilroy R."/>
        </authorList>
    </citation>
    <scope>NUCLEOTIDE SEQUENCE</scope>
    <source>
        <strain evidence="14">18911</strain>
    </source>
</reference>
<evidence type="ECO:0000256" key="2">
    <source>
        <dbReference type="ARBA" id="ARBA00022515"/>
    </source>
</evidence>
<evidence type="ECO:0000256" key="12">
    <source>
        <dbReference type="RuleBase" id="RU362085"/>
    </source>
</evidence>
<comment type="function">
    <text evidence="12">The main replicative DNA helicase, it participates in initiation and elongation during chromosome replication. Travels ahead of the DNA replisome, separating dsDNA into templates for DNA synthesis. A processive ATP-dependent 5'-3' DNA helicase it has DNA-dependent ATPase activity.</text>
</comment>
<dbReference type="GO" id="GO:0005829">
    <property type="term" value="C:cytosol"/>
    <property type="evidence" value="ECO:0007669"/>
    <property type="project" value="TreeGrafter"/>
</dbReference>
<dbReference type="Gene3D" id="1.10.860.10">
    <property type="entry name" value="DNAb Helicase, Chain A"/>
    <property type="match status" value="1"/>
</dbReference>
<dbReference type="AlphaFoldDB" id="A0A9D1MHM4"/>
<dbReference type="InterPro" id="IPR007694">
    <property type="entry name" value="DNA_helicase_DnaB-like_C"/>
</dbReference>
<dbReference type="InterPro" id="IPR007693">
    <property type="entry name" value="DNA_helicase_DnaB-like_N"/>
</dbReference>
<evidence type="ECO:0000256" key="8">
    <source>
        <dbReference type="ARBA" id="ARBA00023125"/>
    </source>
</evidence>
<keyword evidence="5 12" id="KW-0378">Hydrolase</keyword>
<dbReference type="PROSITE" id="PS51199">
    <property type="entry name" value="SF4_HELICASE"/>
    <property type="match status" value="1"/>
</dbReference>
<comment type="caution">
    <text evidence="14">The sequence shown here is derived from an EMBL/GenBank/DDBJ whole genome shotgun (WGS) entry which is preliminary data.</text>
</comment>
<name>A0A9D1MHM4_9FIRM</name>
<feature type="domain" description="SF4 helicase" evidence="13">
    <location>
        <begin position="181"/>
        <end position="453"/>
    </location>
</feature>
<keyword evidence="6 12" id="KW-0347">Helicase</keyword>
<accession>A0A9D1MHM4</accession>
<evidence type="ECO:0000313" key="15">
    <source>
        <dbReference type="Proteomes" id="UP000824094"/>
    </source>
</evidence>
<keyword evidence="2 12" id="KW-0639">Primosome</keyword>
<dbReference type="EC" id="5.6.2.3" evidence="11 12"/>
<keyword evidence="3 12" id="KW-0235">DNA replication</keyword>
<dbReference type="Pfam" id="PF00772">
    <property type="entry name" value="DnaB"/>
    <property type="match status" value="1"/>
</dbReference>
<evidence type="ECO:0000256" key="4">
    <source>
        <dbReference type="ARBA" id="ARBA00022741"/>
    </source>
</evidence>
<evidence type="ECO:0000256" key="6">
    <source>
        <dbReference type="ARBA" id="ARBA00022806"/>
    </source>
</evidence>
<dbReference type="GO" id="GO:0016787">
    <property type="term" value="F:hydrolase activity"/>
    <property type="evidence" value="ECO:0007669"/>
    <property type="project" value="UniProtKB-KW"/>
</dbReference>
<dbReference type="Proteomes" id="UP000824094">
    <property type="component" value="Unassembled WGS sequence"/>
</dbReference>
<dbReference type="GO" id="GO:0043139">
    <property type="term" value="F:5'-3' DNA helicase activity"/>
    <property type="evidence" value="ECO:0007669"/>
    <property type="project" value="UniProtKB-EC"/>
</dbReference>
<evidence type="ECO:0000259" key="13">
    <source>
        <dbReference type="PROSITE" id="PS51199"/>
    </source>
</evidence>
<dbReference type="GO" id="GO:0006269">
    <property type="term" value="P:DNA replication, synthesis of primer"/>
    <property type="evidence" value="ECO:0007669"/>
    <property type="project" value="UniProtKB-UniRule"/>
</dbReference>
<dbReference type="InterPro" id="IPR027417">
    <property type="entry name" value="P-loop_NTPase"/>
</dbReference>
<proteinExistence type="inferred from homology"/>
<dbReference type="EMBL" id="DVNF01000079">
    <property type="protein sequence ID" value="HIU60282.1"/>
    <property type="molecule type" value="Genomic_DNA"/>
</dbReference>
<dbReference type="InterPro" id="IPR016136">
    <property type="entry name" value="DNA_helicase_N/primase_C"/>
</dbReference>
<gene>
    <name evidence="14" type="primary">dnaB</name>
    <name evidence="14" type="ORF">IAB05_02690</name>
</gene>
<keyword evidence="4 12" id="KW-0547">Nucleotide-binding</keyword>
<dbReference type="SUPFAM" id="SSF48024">
    <property type="entry name" value="N-terminal domain of DnaB helicase"/>
    <property type="match status" value="1"/>
</dbReference>
<evidence type="ECO:0000256" key="10">
    <source>
        <dbReference type="ARBA" id="ARBA00048954"/>
    </source>
</evidence>
<dbReference type="InterPro" id="IPR007692">
    <property type="entry name" value="DNA_helicase_DnaB"/>
</dbReference>
<dbReference type="CDD" id="cd00984">
    <property type="entry name" value="DnaB_C"/>
    <property type="match status" value="1"/>
</dbReference>
<evidence type="ECO:0000256" key="9">
    <source>
        <dbReference type="ARBA" id="ARBA00023235"/>
    </source>
</evidence>
<dbReference type="SUPFAM" id="SSF52540">
    <property type="entry name" value="P-loop containing nucleoside triphosphate hydrolases"/>
    <property type="match status" value="1"/>
</dbReference>
<dbReference type="Pfam" id="PF03796">
    <property type="entry name" value="DnaB_C"/>
    <property type="match status" value="1"/>
</dbReference>
<dbReference type="PANTHER" id="PTHR30153">
    <property type="entry name" value="REPLICATIVE DNA HELICASE DNAB"/>
    <property type="match status" value="1"/>
</dbReference>
<keyword evidence="7 12" id="KW-0067">ATP-binding</keyword>
<evidence type="ECO:0000256" key="1">
    <source>
        <dbReference type="ARBA" id="ARBA00008428"/>
    </source>
</evidence>
<dbReference type="NCBIfam" id="TIGR00665">
    <property type="entry name" value="DnaB"/>
    <property type="match status" value="1"/>
</dbReference>
<dbReference type="Gene3D" id="3.40.50.300">
    <property type="entry name" value="P-loop containing nucleotide triphosphate hydrolases"/>
    <property type="match status" value="1"/>
</dbReference>
<reference evidence="14" key="2">
    <citation type="journal article" date="2021" name="PeerJ">
        <title>Extensive microbial diversity within the chicken gut microbiome revealed by metagenomics and culture.</title>
        <authorList>
            <person name="Gilroy R."/>
            <person name="Ravi A."/>
            <person name="Getino M."/>
            <person name="Pursley I."/>
            <person name="Horton D.L."/>
            <person name="Alikhan N.F."/>
            <person name="Baker D."/>
            <person name="Gharbi K."/>
            <person name="Hall N."/>
            <person name="Watson M."/>
            <person name="Adriaenssens E.M."/>
            <person name="Foster-Nyarko E."/>
            <person name="Jarju S."/>
            <person name="Secka A."/>
            <person name="Antonio M."/>
            <person name="Oren A."/>
            <person name="Chaudhuri R.R."/>
            <person name="La Ragione R."/>
            <person name="Hildebrand F."/>
            <person name="Pallen M.J."/>
        </authorList>
    </citation>
    <scope>NUCLEOTIDE SEQUENCE</scope>
    <source>
        <strain evidence="14">18911</strain>
    </source>
</reference>